<evidence type="ECO:0000256" key="3">
    <source>
        <dbReference type="ARBA" id="ARBA00013266"/>
    </source>
</evidence>
<dbReference type="RefSeq" id="WP_044009954.1">
    <property type="nucleotide sequence ID" value="NZ_AWTT01000003.1"/>
</dbReference>
<reference evidence="12 13" key="1">
    <citation type="submission" date="2013-08" db="EMBL/GenBank/DDBJ databases">
        <title>Lactobacillus wasatchii sp. WDC04, a late gas producing bacteria isolated from aged chedder cheese.</title>
        <authorList>
            <person name="Oberg C.J."/>
            <person name="Culumber M."/>
            <person name="McMahon D.J."/>
            <person name="Broadbent J.R."/>
            <person name="Oberg T.S."/>
            <person name="Ortaki F."/>
        </authorList>
    </citation>
    <scope>NUCLEOTIDE SEQUENCE [LARGE SCALE GENOMIC DNA]</scope>
    <source>
        <strain evidence="12 13">WDC04</strain>
    </source>
</reference>
<evidence type="ECO:0000256" key="5">
    <source>
        <dbReference type="ARBA" id="ARBA00022605"/>
    </source>
</evidence>
<dbReference type="Gene3D" id="2.160.10.10">
    <property type="entry name" value="Hexapeptide repeat proteins"/>
    <property type="match status" value="1"/>
</dbReference>
<keyword evidence="9 11" id="KW-0012">Acyltransferase</keyword>
<evidence type="ECO:0000256" key="6">
    <source>
        <dbReference type="ARBA" id="ARBA00022679"/>
    </source>
</evidence>
<keyword evidence="6 11" id="KW-0808">Transferase</keyword>
<dbReference type="STRING" id="1335616.WDC_0217"/>
<dbReference type="PROSITE" id="PS00101">
    <property type="entry name" value="HEXAPEP_TRANSFERASES"/>
    <property type="match status" value="1"/>
</dbReference>
<dbReference type="InterPro" id="IPR018357">
    <property type="entry name" value="Hexapep_transf_CS"/>
</dbReference>
<dbReference type="InterPro" id="IPR045304">
    <property type="entry name" value="LbH_SAT"/>
</dbReference>
<dbReference type="InterPro" id="IPR011004">
    <property type="entry name" value="Trimer_LpxA-like_sf"/>
</dbReference>
<dbReference type="GO" id="GO:0005737">
    <property type="term" value="C:cytoplasm"/>
    <property type="evidence" value="ECO:0007669"/>
    <property type="project" value="InterPro"/>
</dbReference>
<protein>
    <recommendedName>
        <fullName evidence="4 11">Serine acetyltransferase</fullName>
        <ecNumber evidence="3 11">2.3.1.30</ecNumber>
    </recommendedName>
</protein>
<keyword evidence="13" id="KW-1185">Reference proteome</keyword>
<evidence type="ECO:0000256" key="11">
    <source>
        <dbReference type="PIRNR" id="PIRNR000441"/>
    </source>
</evidence>
<dbReference type="NCBIfam" id="NF041874">
    <property type="entry name" value="EPS_EpsC"/>
    <property type="match status" value="1"/>
</dbReference>
<comment type="caution">
    <text evidence="12">The sequence shown here is derived from an EMBL/GenBank/DDBJ whole genome shotgun (WGS) entry which is preliminary data.</text>
</comment>
<evidence type="ECO:0000256" key="8">
    <source>
        <dbReference type="ARBA" id="ARBA00023192"/>
    </source>
</evidence>
<evidence type="ECO:0000256" key="10">
    <source>
        <dbReference type="ARBA" id="ARBA00049486"/>
    </source>
</evidence>
<dbReference type="Pfam" id="PF00132">
    <property type="entry name" value="Hexapep"/>
    <property type="match status" value="1"/>
</dbReference>
<dbReference type="AlphaFoldDB" id="A0A0D0YY76"/>
<comment type="pathway">
    <text evidence="1">Amino-acid biosynthesis; L-cysteine biosynthesis; L-cysteine from L-serine: step 1/2.</text>
</comment>
<dbReference type="SUPFAM" id="SSF51161">
    <property type="entry name" value="Trimeric LpxA-like enzymes"/>
    <property type="match status" value="1"/>
</dbReference>
<dbReference type="CDD" id="cd03354">
    <property type="entry name" value="LbH_SAT"/>
    <property type="match status" value="1"/>
</dbReference>
<evidence type="ECO:0000256" key="2">
    <source>
        <dbReference type="ARBA" id="ARBA00007274"/>
    </source>
</evidence>
<dbReference type="PIRSF" id="PIRSF000441">
    <property type="entry name" value="CysE"/>
    <property type="match status" value="1"/>
</dbReference>
<comment type="similarity">
    <text evidence="2 11">Belongs to the transferase hexapeptide repeat family.</text>
</comment>
<dbReference type="InterPro" id="IPR042122">
    <property type="entry name" value="Ser_AcTrfase_N_sf"/>
</dbReference>
<dbReference type="PANTHER" id="PTHR42811">
    <property type="entry name" value="SERINE ACETYLTRANSFERASE"/>
    <property type="match status" value="1"/>
</dbReference>
<evidence type="ECO:0000256" key="4">
    <source>
        <dbReference type="ARBA" id="ARBA00018522"/>
    </source>
</evidence>
<dbReference type="Proteomes" id="UP000032279">
    <property type="component" value="Unassembled WGS sequence"/>
</dbReference>
<dbReference type="EMBL" id="AWTT01000003">
    <property type="protein sequence ID" value="KIS04154.1"/>
    <property type="molecule type" value="Genomic_DNA"/>
</dbReference>
<dbReference type="GO" id="GO:0009001">
    <property type="term" value="F:serine O-acetyltransferase activity"/>
    <property type="evidence" value="ECO:0007669"/>
    <property type="project" value="UniProtKB-EC"/>
</dbReference>
<accession>A0A0D0YY76</accession>
<keyword evidence="8" id="KW-0198">Cysteine biosynthesis</keyword>
<dbReference type="OrthoDB" id="9801456at2"/>
<dbReference type="Gene3D" id="1.10.3130.10">
    <property type="entry name" value="serine acetyltransferase, domain 1"/>
    <property type="match status" value="1"/>
</dbReference>
<dbReference type="PATRIC" id="fig|1335616.4.peg.216"/>
<dbReference type="FunFam" id="2.160.10.10:FF:000007">
    <property type="entry name" value="Serine acetyltransferase"/>
    <property type="match status" value="1"/>
</dbReference>
<keyword evidence="5" id="KW-0028">Amino-acid biosynthesis</keyword>
<comment type="catalytic activity">
    <reaction evidence="10 11">
        <text>L-serine + acetyl-CoA = O-acetyl-L-serine + CoA</text>
        <dbReference type="Rhea" id="RHEA:24560"/>
        <dbReference type="ChEBI" id="CHEBI:33384"/>
        <dbReference type="ChEBI" id="CHEBI:57287"/>
        <dbReference type="ChEBI" id="CHEBI:57288"/>
        <dbReference type="ChEBI" id="CHEBI:58340"/>
        <dbReference type="EC" id="2.3.1.30"/>
    </reaction>
</comment>
<dbReference type="InterPro" id="IPR005881">
    <property type="entry name" value="Ser_O-AcTrfase"/>
</dbReference>
<evidence type="ECO:0000313" key="13">
    <source>
        <dbReference type="Proteomes" id="UP000032279"/>
    </source>
</evidence>
<evidence type="ECO:0000256" key="1">
    <source>
        <dbReference type="ARBA" id="ARBA00004876"/>
    </source>
</evidence>
<gene>
    <name evidence="12" type="primary">cysE</name>
    <name evidence="12" type="ORF">WDC_0217</name>
</gene>
<name>A0A0D0YY76_9LACO</name>
<dbReference type="UniPathway" id="UPA00136">
    <property type="reaction ID" value="UER00199"/>
</dbReference>
<keyword evidence="7" id="KW-0677">Repeat</keyword>
<sequence length="176" mass="18960">MFSAAKYIFNNDPAAKSVWEVIFTYSGFHALGFYRVSHRLYRAKRYFLAALIAHWGKQITKVEIHPGAKIGQHCFIDHGTGVVIGETAIIGDFVTILHGVTLGSRYNGDGPRHPHVADHVLIGANALLLGAIKIGAHAKVGAGSVVLDNVPRYATVVGNPGRIVAQQVKLAVRSSL</sequence>
<dbReference type="GO" id="GO:0006535">
    <property type="term" value="P:cysteine biosynthetic process from serine"/>
    <property type="evidence" value="ECO:0007669"/>
    <property type="project" value="InterPro"/>
</dbReference>
<proteinExistence type="inferred from homology"/>
<evidence type="ECO:0000313" key="12">
    <source>
        <dbReference type="EMBL" id="KIS04154.1"/>
    </source>
</evidence>
<evidence type="ECO:0000256" key="9">
    <source>
        <dbReference type="ARBA" id="ARBA00023315"/>
    </source>
</evidence>
<dbReference type="InterPro" id="IPR001451">
    <property type="entry name" value="Hexapep"/>
</dbReference>
<dbReference type="EC" id="2.3.1.30" evidence="3 11"/>
<dbReference type="InterPro" id="IPR053376">
    <property type="entry name" value="Serine_acetyltransferase"/>
</dbReference>
<organism evidence="12 13">
    <name type="scientific">Paucilactobacillus wasatchensis</name>
    <dbReference type="NCBI Taxonomy" id="1335616"/>
    <lineage>
        <taxon>Bacteria</taxon>
        <taxon>Bacillati</taxon>
        <taxon>Bacillota</taxon>
        <taxon>Bacilli</taxon>
        <taxon>Lactobacillales</taxon>
        <taxon>Lactobacillaceae</taxon>
        <taxon>Paucilactobacillus</taxon>
    </lineage>
</organism>
<evidence type="ECO:0000256" key="7">
    <source>
        <dbReference type="ARBA" id="ARBA00022737"/>
    </source>
</evidence>